<proteinExistence type="predicted"/>
<feature type="coiled-coil region" evidence="1">
    <location>
        <begin position="38"/>
        <end position="69"/>
    </location>
</feature>
<evidence type="ECO:0000313" key="3">
    <source>
        <dbReference type="Proteomes" id="UP000634136"/>
    </source>
</evidence>
<dbReference type="InterPro" id="IPR027640">
    <property type="entry name" value="Kinesin-like_fam"/>
</dbReference>
<gene>
    <name evidence="2" type="ORF">G2W53_026297</name>
</gene>
<organism evidence="2 3">
    <name type="scientific">Senna tora</name>
    <dbReference type="NCBI Taxonomy" id="362788"/>
    <lineage>
        <taxon>Eukaryota</taxon>
        <taxon>Viridiplantae</taxon>
        <taxon>Streptophyta</taxon>
        <taxon>Embryophyta</taxon>
        <taxon>Tracheophyta</taxon>
        <taxon>Spermatophyta</taxon>
        <taxon>Magnoliopsida</taxon>
        <taxon>eudicotyledons</taxon>
        <taxon>Gunneridae</taxon>
        <taxon>Pentapetalae</taxon>
        <taxon>rosids</taxon>
        <taxon>fabids</taxon>
        <taxon>Fabales</taxon>
        <taxon>Fabaceae</taxon>
        <taxon>Caesalpinioideae</taxon>
        <taxon>Cassia clade</taxon>
        <taxon>Senna</taxon>
    </lineage>
</organism>
<comment type="caution">
    <text evidence="2">The sequence shown here is derived from an EMBL/GenBank/DDBJ whole genome shotgun (WGS) entry which is preliminary data.</text>
</comment>
<dbReference type="OrthoDB" id="3176171at2759"/>
<protein>
    <submittedName>
        <fullName evidence="2">Kinesin-like protein KIN-13B</fullName>
    </submittedName>
</protein>
<evidence type="ECO:0000313" key="2">
    <source>
        <dbReference type="EMBL" id="KAF7820842.1"/>
    </source>
</evidence>
<dbReference type="PANTHER" id="PTHR47971:SF9">
    <property type="entry name" value="KINESIN-LIKE PROTEIN KIN-13B"/>
    <property type="match status" value="1"/>
</dbReference>
<evidence type="ECO:0000256" key="1">
    <source>
        <dbReference type="SAM" id="Coils"/>
    </source>
</evidence>
<dbReference type="Proteomes" id="UP000634136">
    <property type="component" value="Unassembled WGS sequence"/>
</dbReference>
<dbReference type="AlphaFoldDB" id="A0A834TET1"/>
<keyword evidence="3" id="KW-1185">Reference proteome</keyword>
<reference evidence="2" key="1">
    <citation type="submission" date="2020-09" db="EMBL/GenBank/DDBJ databases">
        <title>Genome-Enabled Discovery of Anthraquinone Biosynthesis in Senna tora.</title>
        <authorList>
            <person name="Kang S.-H."/>
            <person name="Pandey R.P."/>
            <person name="Lee C.-M."/>
            <person name="Sim J.-S."/>
            <person name="Jeong J.-T."/>
            <person name="Choi B.-S."/>
            <person name="Jung M."/>
            <person name="Ginzburg D."/>
            <person name="Zhao K."/>
            <person name="Won S.Y."/>
            <person name="Oh T.-J."/>
            <person name="Yu Y."/>
            <person name="Kim N.-H."/>
            <person name="Lee O.R."/>
            <person name="Lee T.-H."/>
            <person name="Bashyal P."/>
            <person name="Kim T.-S."/>
            <person name="Lee W.-H."/>
            <person name="Kawkins C."/>
            <person name="Kim C.-K."/>
            <person name="Kim J.S."/>
            <person name="Ahn B.O."/>
            <person name="Rhee S.Y."/>
            <person name="Sohng J.K."/>
        </authorList>
    </citation>
    <scope>NUCLEOTIDE SEQUENCE</scope>
    <source>
        <tissue evidence="2">Leaf</tissue>
    </source>
</reference>
<dbReference type="GO" id="GO:0007018">
    <property type="term" value="P:microtubule-based movement"/>
    <property type="evidence" value="ECO:0007669"/>
    <property type="project" value="InterPro"/>
</dbReference>
<keyword evidence="1" id="KW-0175">Coiled coil</keyword>
<dbReference type="PANTHER" id="PTHR47971">
    <property type="entry name" value="KINESIN-RELATED PROTEIN 6"/>
    <property type="match status" value="1"/>
</dbReference>
<dbReference type="GO" id="GO:0005874">
    <property type="term" value="C:microtubule"/>
    <property type="evidence" value="ECO:0007669"/>
    <property type="project" value="TreeGrafter"/>
</dbReference>
<name>A0A834TET1_9FABA</name>
<sequence length="342" mass="39116">MICLHVAAKLPLICADPAARNKAESTTANSDDDLNAFLQEEEDLVNAHRKQVEETMNILREEMNLLVEADQPGNQLDGYITRLNAILSQNAAGILQLQNQLPHFQKRLKEHNVLVSSAGGFLLDYSYSFLSWLFFQGLEAGLFIFSLPGMHVWETIINECYSATETFKGFKLFHCVTSSITCDSDRRKKPHGILLNSLWEDATVFQSPWALIGLTLDRPNTLQHYTVTLGPTSHPQEPNLIPFLNSFLGFQVSQFVPQRRRRLVPKPVQSHQSGFHVPLSKLQPLRYLSYHRPSRARQAEMLYHRLEIRHVDPSLRFVRNPNLLQQRESVPDLLRERQDLGA</sequence>
<dbReference type="EMBL" id="JAAIUW010000008">
    <property type="protein sequence ID" value="KAF7820842.1"/>
    <property type="molecule type" value="Genomic_DNA"/>
</dbReference>
<dbReference type="GO" id="GO:0003777">
    <property type="term" value="F:microtubule motor activity"/>
    <property type="evidence" value="ECO:0007669"/>
    <property type="project" value="InterPro"/>
</dbReference>
<dbReference type="GO" id="GO:0007019">
    <property type="term" value="P:microtubule depolymerization"/>
    <property type="evidence" value="ECO:0007669"/>
    <property type="project" value="TreeGrafter"/>
</dbReference>
<accession>A0A834TET1</accession>